<accession>A0A0P0X9J9</accession>
<dbReference type="ExpressionAtlas" id="A0A0P0X9J9">
    <property type="expression patterns" value="baseline and differential"/>
</dbReference>
<name>A0A0P0X9J9_ORYSJ</name>
<reference evidence="2 3" key="3">
    <citation type="journal article" date="2013" name="Rice">
        <title>Improvement of the Oryza sativa Nipponbare reference genome using next generation sequence and optical map data.</title>
        <authorList>
            <person name="Kawahara Y."/>
            <person name="de la Bastide M."/>
            <person name="Hamilton J.P."/>
            <person name="Kanamori H."/>
            <person name="McCombie W.R."/>
            <person name="Ouyang S."/>
            <person name="Schwartz D.C."/>
            <person name="Tanaka T."/>
            <person name="Wu J."/>
            <person name="Zhou S."/>
            <person name="Childs K.L."/>
            <person name="Davidson R.M."/>
            <person name="Lin H."/>
            <person name="Quesada-Ocampo L."/>
            <person name="Vaillancourt B."/>
            <person name="Sakai H."/>
            <person name="Lee S.S."/>
            <person name="Kim J."/>
            <person name="Numa H."/>
            <person name="Itoh T."/>
            <person name="Buell C.R."/>
            <person name="Matsumoto T."/>
        </authorList>
    </citation>
    <scope>NUCLEOTIDE SEQUENCE [LARGE SCALE GENOMIC DNA]</scope>
    <source>
        <strain evidence="3">cv. Nipponbare</strain>
    </source>
</reference>
<reference evidence="3" key="1">
    <citation type="journal article" date="2005" name="Nature">
        <title>The map-based sequence of the rice genome.</title>
        <authorList>
            <consortium name="International rice genome sequencing project (IRGSP)"/>
            <person name="Matsumoto T."/>
            <person name="Wu J."/>
            <person name="Kanamori H."/>
            <person name="Katayose Y."/>
            <person name="Fujisawa M."/>
            <person name="Namiki N."/>
            <person name="Mizuno H."/>
            <person name="Yamamoto K."/>
            <person name="Antonio B.A."/>
            <person name="Baba T."/>
            <person name="Sakata K."/>
            <person name="Nagamura Y."/>
            <person name="Aoki H."/>
            <person name="Arikawa K."/>
            <person name="Arita K."/>
            <person name="Bito T."/>
            <person name="Chiden Y."/>
            <person name="Fujitsuka N."/>
            <person name="Fukunaka R."/>
            <person name="Hamada M."/>
            <person name="Harada C."/>
            <person name="Hayashi A."/>
            <person name="Hijishita S."/>
            <person name="Honda M."/>
            <person name="Hosokawa S."/>
            <person name="Ichikawa Y."/>
            <person name="Idonuma A."/>
            <person name="Iijima M."/>
            <person name="Ikeda M."/>
            <person name="Ikeno M."/>
            <person name="Ito K."/>
            <person name="Ito S."/>
            <person name="Ito T."/>
            <person name="Ito Y."/>
            <person name="Ito Y."/>
            <person name="Iwabuchi A."/>
            <person name="Kamiya K."/>
            <person name="Karasawa W."/>
            <person name="Kurita K."/>
            <person name="Katagiri S."/>
            <person name="Kikuta A."/>
            <person name="Kobayashi H."/>
            <person name="Kobayashi N."/>
            <person name="Machita K."/>
            <person name="Maehara T."/>
            <person name="Masukawa M."/>
            <person name="Mizubayashi T."/>
            <person name="Mukai Y."/>
            <person name="Nagasaki H."/>
            <person name="Nagata Y."/>
            <person name="Naito S."/>
            <person name="Nakashima M."/>
            <person name="Nakama Y."/>
            <person name="Nakamichi Y."/>
            <person name="Nakamura M."/>
            <person name="Meguro A."/>
            <person name="Negishi M."/>
            <person name="Ohta I."/>
            <person name="Ohta T."/>
            <person name="Okamoto M."/>
            <person name="Ono N."/>
            <person name="Saji S."/>
            <person name="Sakaguchi M."/>
            <person name="Sakai K."/>
            <person name="Shibata M."/>
            <person name="Shimokawa T."/>
            <person name="Song J."/>
            <person name="Takazaki Y."/>
            <person name="Terasawa K."/>
            <person name="Tsugane M."/>
            <person name="Tsuji K."/>
            <person name="Ueda S."/>
            <person name="Waki K."/>
            <person name="Yamagata H."/>
            <person name="Yamamoto M."/>
            <person name="Yamamoto S."/>
            <person name="Yamane H."/>
            <person name="Yoshiki S."/>
            <person name="Yoshihara R."/>
            <person name="Yukawa K."/>
            <person name="Zhong H."/>
            <person name="Yano M."/>
            <person name="Yuan Q."/>
            <person name="Ouyang S."/>
            <person name="Liu J."/>
            <person name="Jones K.M."/>
            <person name="Gansberger K."/>
            <person name="Moffat K."/>
            <person name="Hill J."/>
            <person name="Bera J."/>
            <person name="Fadrosh D."/>
            <person name="Jin S."/>
            <person name="Johri S."/>
            <person name="Kim M."/>
            <person name="Overton L."/>
            <person name="Reardon M."/>
            <person name="Tsitrin T."/>
            <person name="Vuong H."/>
            <person name="Weaver B."/>
            <person name="Ciecko A."/>
            <person name="Tallon L."/>
            <person name="Jackson J."/>
            <person name="Pai G."/>
            <person name="Aken S.V."/>
            <person name="Utterback T."/>
            <person name="Reidmuller S."/>
            <person name="Feldblyum T."/>
            <person name="Hsiao J."/>
            <person name="Zismann V."/>
            <person name="Iobst S."/>
            <person name="de Vazeille A.R."/>
            <person name="Buell C.R."/>
            <person name="Ying K."/>
            <person name="Li Y."/>
            <person name="Lu T."/>
            <person name="Huang Y."/>
            <person name="Zhao Q."/>
            <person name="Feng Q."/>
            <person name="Zhang L."/>
            <person name="Zhu J."/>
            <person name="Weng Q."/>
            <person name="Mu J."/>
            <person name="Lu Y."/>
            <person name="Fan D."/>
            <person name="Liu Y."/>
            <person name="Guan J."/>
            <person name="Zhang Y."/>
            <person name="Yu S."/>
            <person name="Liu X."/>
            <person name="Zhang Y."/>
            <person name="Hong G."/>
            <person name="Han B."/>
            <person name="Choisne N."/>
            <person name="Demange N."/>
            <person name="Orjeda G."/>
            <person name="Samain S."/>
            <person name="Cattolico L."/>
            <person name="Pelletier E."/>
            <person name="Couloux A."/>
            <person name="Segurens B."/>
            <person name="Wincker P."/>
            <person name="D'Hont A."/>
            <person name="Scarpelli C."/>
            <person name="Weissenbach J."/>
            <person name="Salanoubat M."/>
            <person name="Quetier F."/>
            <person name="Yu Y."/>
            <person name="Kim H.R."/>
            <person name="Rambo T."/>
            <person name="Currie J."/>
            <person name="Collura K."/>
            <person name="Luo M."/>
            <person name="Yang T."/>
            <person name="Ammiraju J.S.S."/>
            <person name="Engler F."/>
            <person name="Soderlund C."/>
            <person name="Wing R.A."/>
            <person name="Palmer L.E."/>
            <person name="de la Bastide M."/>
            <person name="Spiegel L."/>
            <person name="Nascimento L."/>
            <person name="Zutavern T."/>
            <person name="O'Shaughnessy A."/>
            <person name="Dike S."/>
            <person name="Dedhia N."/>
            <person name="Preston R."/>
            <person name="Balija V."/>
            <person name="McCombie W.R."/>
            <person name="Chow T."/>
            <person name="Chen H."/>
            <person name="Chung M."/>
            <person name="Chen C."/>
            <person name="Shaw J."/>
            <person name="Wu H."/>
            <person name="Hsiao K."/>
            <person name="Chao Y."/>
            <person name="Chu M."/>
            <person name="Cheng C."/>
            <person name="Hour A."/>
            <person name="Lee P."/>
            <person name="Lin S."/>
            <person name="Lin Y."/>
            <person name="Liou J."/>
            <person name="Liu S."/>
            <person name="Hsing Y."/>
            <person name="Raghuvanshi S."/>
            <person name="Mohanty A."/>
            <person name="Bharti A.K."/>
            <person name="Gaur A."/>
            <person name="Gupta V."/>
            <person name="Kumar D."/>
            <person name="Ravi V."/>
            <person name="Vij S."/>
            <person name="Kapur A."/>
            <person name="Khurana P."/>
            <person name="Khurana P."/>
            <person name="Khurana J.P."/>
            <person name="Tyagi A.K."/>
            <person name="Gaikwad K."/>
            <person name="Singh A."/>
            <person name="Dalal V."/>
            <person name="Srivastava S."/>
            <person name="Dixit A."/>
            <person name="Pal A.K."/>
            <person name="Ghazi I.A."/>
            <person name="Yadav M."/>
            <person name="Pandit A."/>
            <person name="Bhargava A."/>
            <person name="Sureshbabu K."/>
            <person name="Batra K."/>
            <person name="Sharma T.R."/>
            <person name="Mohapatra T."/>
            <person name="Singh N.K."/>
            <person name="Messing J."/>
            <person name="Nelson A.B."/>
            <person name="Fuks G."/>
            <person name="Kavchok S."/>
            <person name="Keizer G."/>
            <person name="Linton E."/>
            <person name="Llaca V."/>
            <person name="Song R."/>
            <person name="Tanyolac B."/>
            <person name="Young S."/>
            <person name="Ho-Il K."/>
            <person name="Hahn J.H."/>
            <person name="Sangsakoo G."/>
            <person name="Vanavichit A."/>
            <person name="de Mattos Luiz.A.T."/>
            <person name="Zimmer P.D."/>
            <person name="Malone G."/>
            <person name="Dellagostin O."/>
            <person name="de Oliveira A.C."/>
            <person name="Bevan M."/>
            <person name="Bancroft I."/>
            <person name="Minx P."/>
            <person name="Cordum H."/>
            <person name="Wilson R."/>
            <person name="Cheng Z."/>
            <person name="Jin W."/>
            <person name="Jiang J."/>
            <person name="Leong S.A."/>
            <person name="Iwama H."/>
            <person name="Gojobori T."/>
            <person name="Itoh T."/>
            <person name="Niimura Y."/>
            <person name="Fujii Y."/>
            <person name="Habara T."/>
            <person name="Sakai H."/>
            <person name="Sato Y."/>
            <person name="Wilson G."/>
            <person name="Kumar K."/>
            <person name="McCouch S."/>
            <person name="Juretic N."/>
            <person name="Hoen D."/>
            <person name="Wright S."/>
            <person name="Bruskiewich R."/>
            <person name="Bureau T."/>
            <person name="Miyao A."/>
            <person name="Hirochika H."/>
            <person name="Nishikawa T."/>
            <person name="Kadowaki K."/>
            <person name="Sugiura M."/>
            <person name="Burr B."/>
            <person name="Sasaki T."/>
        </authorList>
    </citation>
    <scope>NUCLEOTIDE SEQUENCE [LARGE SCALE GENOMIC DNA]</scope>
    <source>
        <strain evidence="3">cv. Nipponbare</strain>
    </source>
</reference>
<protein>
    <submittedName>
        <fullName evidence="2">Os07g0627700 protein</fullName>
    </submittedName>
</protein>
<keyword evidence="1" id="KW-1133">Transmembrane helix</keyword>
<proteinExistence type="predicted"/>
<keyword evidence="3" id="KW-1185">Reference proteome</keyword>
<organism evidence="2 3">
    <name type="scientific">Oryza sativa subsp. japonica</name>
    <name type="common">Rice</name>
    <dbReference type="NCBI Taxonomy" id="39947"/>
    <lineage>
        <taxon>Eukaryota</taxon>
        <taxon>Viridiplantae</taxon>
        <taxon>Streptophyta</taxon>
        <taxon>Embryophyta</taxon>
        <taxon>Tracheophyta</taxon>
        <taxon>Spermatophyta</taxon>
        <taxon>Magnoliopsida</taxon>
        <taxon>Liliopsida</taxon>
        <taxon>Poales</taxon>
        <taxon>Poaceae</taxon>
        <taxon>BOP clade</taxon>
        <taxon>Oryzoideae</taxon>
        <taxon>Oryzeae</taxon>
        <taxon>Oryzinae</taxon>
        <taxon>Oryza</taxon>
        <taxon>Oryza sativa</taxon>
    </lineage>
</organism>
<feature type="transmembrane region" description="Helical" evidence="1">
    <location>
        <begin position="54"/>
        <end position="83"/>
    </location>
</feature>
<dbReference type="EMBL" id="AP014963">
    <property type="protein sequence ID" value="BAT02751.1"/>
    <property type="molecule type" value="Genomic_DNA"/>
</dbReference>
<reference evidence="2 3" key="2">
    <citation type="journal article" date="2013" name="Plant Cell Physiol.">
        <title>Rice Annotation Project Database (RAP-DB): an integrative and interactive database for rice genomics.</title>
        <authorList>
            <person name="Sakai H."/>
            <person name="Lee S.S."/>
            <person name="Tanaka T."/>
            <person name="Numa H."/>
            <person name="Kim J."/>
            <person name="Kawahara Y."/>
            <person name="Wakimoto H."/>
            <person name="Yang C.C."/>
            <person name="Iwamoto M."/>
            <person name="Abe T."/>
            <person name="Yamada Y."/>
            <person name="Muto A."/>
            <person name="Inokuchi H."/>
            <person name="Ikemura T."/>
            <person name="Matsumoto T."/>
            <person name="Sasaki T."/>
            <person name="Itoh T."/>
        </authorList>
    </citation>
    <scope>NUCLEOTIDE SEQUENCE [LARGE SCALE GENOMIC DNA]</scope>
    <source>
        <strain evidence="3">cv. Nipponbare</strain>
    </source>
</reference>
<evidence type="ECO:0000256" key="1">
    <source>
        <dbReference type="SAM" id="Phobius"/>
    </source>
</evidence>
<dbReference type="AlphaFoldDB" id="A0A0P0X9J9"/>
<evidence type="ECO:0000313" key="2">
    <source>
        <dbReference type="EMBL" id="BAT02751.1"/>
    </source>
</evidence>
<sequence>MVPWEGYVSDETMGTFAPIALYWVYAGGYQLVLHRRPLERYRLHTRAEEEEKNLVALPAVVRGVLLQQLVQAIVAMILFMGWIPISRRRRSGLASSTTKTASCSCCKIS</sequence>
<dbReference type="Proteomes" id="UP000059680">
    <property type="component" value="Chromosome 7"/>
</dbReference>
<gene>
    <name evidence="2" type="ordered locus">Os07g0627700</name>
    <name evidence="2" type="ORF">OSNPB_070627700</name>
</gene>
<keyword evidence="1" id="KW-0472">Membrane</keyword>
<dbReference type="Gramene" id="Os07t0627700-02">
    <property type="protein sequence ID" value="Os07t0627700-02"/>
    <property type="gene ID" value="Os07g0627700"/>
</dbReference>
<evidence type="ECO:0000313" key="3">
    <source>
        <dbReference type="Proteomes" id="UP000059680"/>
    </source>
</evidence>
<feature type="transmembrane region" description="Helical" evidence="1">
    <location>
        <begin position="12"/>
        <end position="33"/>
    </location>
</feature>
<keyword evidence="1" id="KW-0812">Transmembrane</keyword>